<dbReference type="GO" id="GO:0016462">
    <property type="term" value="F:pyrophosphatase activity"/>
    <property type="evidence" value="ECO:0007669"/>
    <property type="project" value="UniProtKB-ARBA"/>
</dbReference>
<dbReference type="InterPro" id="IPR023577">
    <property type="entry name" value="CYTH_domain"/>
</dbReference>
<dbReference type="EMBL" id="JALJOR010000003">
    <property type="protein sequence ID" value="KAK9819947.1"/>
    <property type="molecule type" value="Genomic_DNA"/>
</dbReference>
<dbReference type="SUPFAM" id="SSF55154">
    <property type="entry name" value="CYTH-like phosphatases"/>
    <property type="match status" value="1"/>
</dbReference>
<dbReference type="PANTHER" id="PTHR34948">
    <property type="entry name" value="OS08G0299200 PROTEIN"/>
    <property type="match status" value="1"/>
</dbReference>
<accession>A0AAW1QF20</accession>
<keyword evidence="3" id="KW-1185">Reference proteome</keyword>
<protein>
    <recommendedName>
        <fullName evidence="1">CYTH domain-containing protein</fullName>
    </recommendedName>
</protein>
<evidence type="ECO:0000313" key="2">
    <source>
        <dbReference type="EMBL" id="KAK9819947.1"/>
    </source>
</evidence>
<dbReference type="Pfam" id="PF01928">
    <property type="entry name" value="CYTH"/>
    <property type="match status" value="1"/>
</dbReference>
<dbReference type="Proteomes" id="UP001489004">
    <property type="component" value="Unassembled WGS sequence"/>
</dbReference>
<evidence type="ECO:0000313" key="3">
    <source>
        <dbReference type="Proteomes" id="UP001489004"/>
    </source>
</evidence>
<dbReference type="CDD" id="cd07374">
    <property type="entry name" value="CYTH-like_Pase"/>
    <property type="match status" value="1"/>
</dbReference>
<gene>
    <name evidence="2" type="ORF">WJX72_004266</name>
</gene>
<reference evidence="2 3" key="1">
    <citation type="journal article" date="2024" name="Nat. Commun.">
        <title>Phylogenomics reveals the evolutionary origins of lichenization in chlorophyte algae.</title>
        <authorList>
            <person name="Puginier C."/>
            <person name="Libourel C."/>
            <person name="Otte J."/>
            <person name="Skaloud P."/>
            <person name="Haon M."/>
            <person name="Grisel S."/>
            <person name="Petersen M."/>
            <person name="Berrin J.G."/>
            <person name="Delaux P.M."/>
            <person name="Dal Grande F."/>
            <person name="Keller J."/>
        </authorList>
    </citation>
    <scope>NUCLEOTIDE SEQUENCE [LARGE SCALE GENOMIC DNA]</scope>
    <source>
        <strain evidence="2 3">SAG 2043</strain>
    </source>
</reference>
<dbReference type="PANTHER" id="PTHR34948:SF2">
    <property type="entry name" value="TRIPHOSPHATE TUNNEL METALLOENZYME 3"/>
    <property type="match status" value="1"/>
</dbReference>
<dbReference type="AlphaFoldDB" id="A0AAW1QF20"/>
<sequence>MEVEIKLRLPDAAAHGKVQEALKGSFRVRHDQENFFFDGSKKELSKGKVTCRLRFYGKDKRAVICSKGRQALKDGVGIATEEEEDIDPVAARQYLTHPDKLLALDCTLMNRLRSQYNLEALTFLGGFENTRHEYEYEGFVLELDETKYEWGTTYEIEVETADPEQLKVKLEAFLKVHDIPFTYSSTTKFANFRHKTLT</sequence>
<proteinExistence type="predicted"/>
<name>A0AAW1QF20_9CHLO</name>
<evidence type="ECO:0000259" key="1">
    <source>
        <dbReference type="PROSITE" id="PS51707"/>
    </source>
</evidence>
<comment type="caution">
    <text evidence="2">The sequence shown here is derived from an EMBL/GenBank/DDBJ whole genome shotgun (WGS) entry which is preliminary data.</text>
</comment>
<dbReference type="Gene3D" id="2.40.320.10">
    <property type="entry name" value="Hypothetical Protein Pfu-838710-001"/>
    <property type="match status" value="1"/>
</dbReference>
<feature type="domain" description="CYTH" evidence="1">
    <location>
        <begin position="1"/>
        <end position="196"/>
    </location>
</feature>
<organism evidence="2 3">
    <name type="scientific">[Myrmecia] bisecta</name>
    <dbReference type="NCBI Taxonomy" id="41462"/>
    <lineage>
        <taxon>Eukaryota</taxon>
        <taxon>Viridiplantae</taxon>
        <taxon>Chlorophyta</taxon>
        <taxon>core chlorophytes</taxon>
        <taxon>Trebouxiophyceae</taxon>
        <taxon>Trebouxiales</taxon>
        <taxon>Trebouxiaceae</taxon>
        <taxon>Myrmecia</taxon>
    </lineage>
</organism>
<dbReference type="SMART" id="SM01118">
    <property type="entry name" value="CYTH"/>
    <property type="match status" value="1"/>
</dbReference>
<dbReference type="InterPro" id="IPR033469">
    <property type="entry name" value="CYTH-like_dom_sf"/>
</dbReference>
<dbReference type="PROSITE" id="PS51707">
    <property type="entry name" value="CYTH"/>
    <property type="match status" value="1"/>
</dbReference>